<dbReference type="Pfam" id="PF01361">
    <property type="entry name" value="Tautomerase"/>
    <property type="match status" value="1"/>
</dbReference>
<evidence type="ECO:0000256" key="3">
    <source>
        <dbReference type="RuleBase" id="RU362032"/>
    </source>
</evidence>
<comment type="caution">
    <text evidence="5">The sequence shown here is derived from an EMBL/GenBank/DDBJ whole genome shotgun (WGS) entry which is preliminary data.</text>
</comment>
<comment type="similarity">
    <text evidence="1 3">Belongs to the 4-oxalocrotonate tautomerase family.</text>
</comment>
<dbReference type="PANTHER" id="PTHR35530:SF1">
    <property type="entry name" value="2-HYDROXYMUCONATE TAUTOMERASE"/>
    <property type="match status" value="1"/>
</dbReference>
<dbReference type="SUPFAM" id="SSF55331">
    <property type="entry name" value="Tautomerase/MIF"/>
    <property type="match status" value="1"/>
</dbReference>
<dbReference type="NCBIfam" id="TIGR00013">
    <property type="entry name" value="taut"/>
    <property type="match status" value="1"/>
</dbReference>
<dbReference type="Proteomes" id="UP001302120">
    <property type="component" value="Unassembled WGS sequence"/>
</dbReference>
<evidence type="ECO:0000259" key="4">
    <source>
        <dbReference type="Pfam" id="PF01361"/>
    </source>
</evidence>
<evidence type="ECO:0000313" key="5">
    <source>
        <dbReference type="EMBL" id="MEA5583145.1"/>
    </source>
</evidence>
<evidence type="ECO:0000256" key="2">
    <source>
        <dbReference type="ARBA" id="ARBA00023235"/>
    </source>
</evidence>
<reference evidence="5 6" key="1">
    <citation type="submission" date="2023-12" db="EMBL/GenBank/DDBJ databases">
        <title>Baltic Sea Cyanobacteria.</title>
        <authorList>
            <person name="Delbaje E."/>
            <person name="Fewer D.P."/>
            <person name="Shishido T.K."/>
        </authorList>
    </citation>
    <scope>NUCLEOTIDE SEQUENCE [LARGE SCALE GENOMIC DNA]</scope>
    <source>
        <strain evidence="5 6">UHCC-0300</strain>
    </source>
</reference>
<dbReference type="RefSeq" id="WP_323197446.1">
    <property type="nucleotide sequence ID" value="NZ_JAYGHG010000035.1"/>
</dbReference>
<dbReference type="EC" id="5.3.2.-" evidence="3"/>
<feature type="domain" description="4-oxalocrotonate tautomerase-like" evidence="4">
    <location>
        <begin position="2"/>
        <end position="56"/>
    </location>
</feature>
<dbReference type="Gene3D" id="3.30.429.10">
    <property type="entry name" value="Macrophage Migration Inhibitory Factor"/>
    <property type="match status" value="1"/>
</dbReference>
<protein>
    <recommendedName>
        <fullName evidence="3">Tautomerase</fullName>
        <ecNumber evidence="3">5.3.2.-</ecNumber>
    </recommendedName>
</protein>
<dbReference type="EMBL" id="JAYGHG010000035">
    <property type="protein sequence ID" value="MEA5583145.1"/>
    <property type="molecule type" value="Genomic_DNA"/>
</dbReference>
<keyword evidence="6" id="KW-1185">Reference proteome</keyword>
<gene>
    <name evidence="5" type="ORF">VB620_17580</name>
</gene>
<dbReference type="InterPro" id="IPR014347">
    <property type="entry name" value="Tautomerase/MIF_sf"/>
</dbReference>
<sequence>MPFITVQIAKGHSVEKKRQLVKALTETLIETLGSNPEWITIHIDEFERENWAVGGQLHIDKHSGRHKEKGI</sequence>
<keyword evidence="2 3" id="KW-0413">Isomerase</keyword>
<evidence type="ECO:0000313" key="6">
    <source>
        <dbReference type="Proteomes" id="UP001302120"/>
    </source>
</evidence>
<evidence type="ECO:0000256" key="1">
    <source>
        <dbReference type="ARBA" id="ARBA00006723"/>
    </source>
</evidence>
<proteinExistence type="inferred from homology"/>
<dbReference type="InterPro" id="IPR018191">
    <property type="entry name" value="4-OT"/>
</dbReference>
<organism evidence="5 6">
    <name type="scientific">Nodularia harveyana UHCC-0300</name>
    <dbReference type="NCBI Taxonomy" id="2974287"/>
    <lineage>
        <taxon>Bacteria</taxon>
        <taxon>Bacillati</taxon>
        <taxon>Cyanobacteriota</taxon>
        <taxon>Cyanophyceae</taxon>
        <taxon>Nostocales</taxon>
        <taxon>Nodulariaceae</taxon>
        <taxon>Nodularia</taxon>
    </lineage>
</organism>
<accession>A0ABU5UI22</accession>
<name>A0ABU5UI22_9CYAN</name>
<dbReference type="InterPro" id="IPR004370">
    <property type="entry name" value="4-OT-like_dom"/>
</dbReference>
<dbReference type="PANTHER" id="PTHR35530">
    <property type="entry name" value="TAUTOMERASE-RELATED"/>
    <property type="match status" value="1"/>
</dbReference>